<gene>
    <name evidence="12" type="ORF">FJAP1339_LOCUS3260</name>
</gene>
<dbReference type="SMART" id="SM00487">
    <property type="entry name" value="DEXDc"/>
    <property type="match status" value="1"/>
</dbReference>
<dbReference type="CDD" id="cd17963">
    <property type="entry name" value="DEADc_DDX19_DDX25"/>
    <property type="match status" value="1"/>
</dbReference>
<dbReference type="PROSITE" id="PS51192">
    <property type="entry name" value="HELICASE_ATP_BIND_1"/>
    <property type="match status" value="1"/>
</dbReference>
<feature type="domain" description="DEAD-box RNA helicase Q" evidence="11">
    <location>
        <begin position="195"/>
        <end position="223"/>
    </location>
</feature>
<feature type="compositionally biased region" description="Polar residues" evidence="8">
    <location>
        <begin position="1"/>
        <end position="11"/>
    </location>
</feature>
<evidence type="ECO:0000256" key="2">
    <source>
        <dbReference type="ARBA" id="ARBA00022741"/>
    </source>
</evidence>
<reference evidence="12" key="1">
    <citation type="submission" date="2021-01" db="EMBL/GenBank/DDBJ databases">
        <authorList>
            <person name="Corre E."/>
            <person name="Pelletier E."/>
            <person name="Niang G."/>
            <person name="Scheremetjew M."/>
            <person name="Finn R."/>
            <person name="Kale V."/>
            <person name="Holt S."/>
            <person name="Cochrane G."/>
            <person name="Meng A."/>
            <person name="Brown T."/>
            <person name="Cohen L."/>
        </authorList>
    </citation>
    <scope>NUCLEOTIDE SEQUENCE</scope>
    <source>
        <strain evidence="12">CCMP1661</strain>
    </source>
</reference>
<name>A0A7S2UVW1_9STRA</name>
<dbReference type="InterPro" id="IPR027417">
    <property type="entry name" value="P-loop_NTPase"/>
</dbReference>
<evidence type="ECO:0000313" key="12">
    <source>
        <dbReference type="EMBL" id="CAD9860739.1"/>
    </source>
</evidence>
<evidence type="ECO:0000256" key="5">
    <source>
        <dbReference type="ARBA" id="ARBA00022840"/>
    </source>
</evidence>
<evidence type="ECO:0000259" key="11">
    <source>
        <dbReference type="PROSITE" id="PS51195"/>
    </source>
</evidence>
<dbReference type="Pfam" id="PF00271">
    <property type="entry name" value="Helicase_C"/>
    <property type="match status" value="1"/>
</dbReference>
<protein>
    <recommendedName>
        <fullName evidence="1">RNA helicase</fullName>
        <ecNumber evidence="1">3.6.4.13</ecNumber>
    </recommendedName>
</protein>
<dbReference type="InterPro" id="IPR000629">
    <property type="entry name" value="RNA-helicase_DEAD-box_CS"/>
</dbReference>
<keyword evidence="4 7" id="KW-0347">Helicase</keyword>
<dbReference type="SUPFAM" id="SSF52540">
    <property type="entry name" value="P-loop containing nucleoside triphosphate hydrolases"/>
    <property type="match status" value="1"/>
</dbReference>
<dbReference type="GO" id="GO:0003724">
    <property type="term" value="F:RNA helicase activity"/>
    <property type="evidence" value="ECO:0007669"/>
    <property type="project" value="UniProtKB-EC"/>
</dbReference>
<organism evidence="12">
    <name type="scientific">Fibrocapsa japonica</name>
    <dbReference type="NCBI Taxonomy" id="94617"/>
    <lineage>
        <taxon>Eukaryota</taxon>
        <taxon>Sar</taxon>
        <taxon>Stramenopiles</taxon>
        <taxon>Ochrophyta</taxon>
        <taxon>Raphidophyceae</taxon>
        <taxon>Chattonellales</taxon>
        <taxon>Chattonellaceae</taxon>
        <taxon>Fibrocapsa</taxon>
    </lineage>
</organism>
<dbReference type="InterPro" id="IPR001650">
    <property type="entry name" value="Helicase_C-like"/>
</dbReference>
<dbReference type="EMBL" id="HBHR01006642">
    <property type="protein sequence ID" value="CAD9860739.1"/>
    <property type="molecule type" value="Transcribed_RNA"/>
</dbReference>
<feature type="short sequence motif" description="Q motif" evidence="6">
    <location>
        <begin position="195"/>
        <end position="223"/>
    </location>
</feature>
<feature type="domain" description="Helicase C-terminal" evidence="10">
    <location>
        <begin position="431"/>
        <end position="587"/>
    </location>
</feature>
<dbReference type="InterPro" id="IPR014014">
    <property type="entry name" value="RNA_helicase_DEAD_Q_motif"/>
</dbReference>
<dbReference type="PROSITE" id="PS51195">
    <property type="entry name" value="Q_MOTIF"/>
    <property type="match status" value="1"/>
</dbReference>
<keyword evidence="3 7" id="KW-0378">Hydrolase</keyword>
<dbReference type="PANTHER" id="PTHR47958">
    <property type="entry name" value="ATP-DEPENDENT RNA HELICASE DBP3"/>
    <property type="match status" value="1"/>
</dbReference>
<keyword evidence="5 7" id="KW-0067">ATP-binding</keyword>
<sequence length="590" mass="63016">MDGKGSASNAATPAEQPASDVSPAEKTANTASSGPDKAPPVPASNESSNPPPPPVSNTASTDGPGTADVNKKKVQTGVNGQDNTAKSAVTGGKKSPVAALAGGDGWGDRESEDNTGAPPAVAAAAVAAGAGAAPPSASAPPGGAPAPAPGDQPNGGGVAELDDWFRKVAVTDPNERKKHIRVIQSDPNSHLFSAKTFKELNMPEVLLNGVYTMGFDRPSQIQEVALPMILASPPQNLIGQAQSGSGKTAAFCLGMLNRIDTSQRCCQALCVAPTRELASQILQFCVKPMSQHMTDLTTQLAVAGVMIPRGQRCDAHLVVGTPGKIEDWLRRGGLNPRTIKVFVLDEADEMVKLGGHRDKSIAIHRRMPPSCQSLLFSATFSDEIMDFAKHVVRNPNIIKVASDEELILDVIKQLWVRTSDIDGGKIQLLADIYDLLELVQSIIFVQTKMAAMQVTNTLTEKGFDVSTLHGDQDNTERDACMEDFREGRKKVLVTTNVLARGVDVPSVSLVINYDLPVTYQNRADFETYLHRIGRTGRFGRKGCAINFVNDDQDQAILADIERHFSPGREMILQAPGDDVEELERVIKAPW</sequence>
<dbReference type="EC" id="3.6.4.13" evidence="1"/>
<dbReference type="Gene3D" id="3.40.50.300">
    <property type="entry name" value="P-loop containing nucleotide triphosphate hydrolases"/>
    <property type="match status" value="2"/>
</dbReference>
<feature type="compositionally biased region" description="Low complexity" evidence="8">
    <location>
        <begin position="116"/>
        <end position="141"/>
    </location>
</feature>
<dbReference type="InterPro" id="IPR011545">
    <property type="entry name" value="DEAD/DEAH_box_helicase_dom"/>
</dbReference>
<dbReference type="AlphaFoldDB" id="A0A7S2UVW1"/>
<feature type="domain" description="Helicase ATP-binding" evidence="9">
    <location>
        <begin position="228"/>
        <end position="398"/>
    </location>
</feature>
<dbReference type="PROSITE" id="PS51194">
    <property type="entry name" value="HELICASE_CTER"/>
    <property type="match status" value="1"/>
</dbReference>
<dbReference type="GO" id="GO:0016787">
    <property type="term" value="F:hydrolase activity"/>
    <property type="evidence" value="ECO:0007669"/>
    <property type="project" value="UniProtKB-KW"/>
</dbReference>
<feature type="region of interest" description="Disordered" evidence="8">
    <location>
        <begin position="1"/>
        <end position="159"/>
    </location>
</feature>
<evidence type="ECO:0000256" key="3">
    <source>
        <dbReference type="ARBA" id="ARBA00022801"/>
    </source>
</evidence>
<evidence type="ECO:0000259" key="9">
    <source>
        <dbReference type="PROSITE" id="PS51192"/>
    </source>
</evidence>
<evidence type="ECO:0000256" key="1">
    <source>
        <dbReference type="ARBA" id="ARBA00012552"/>
    </source>
</evidence>
<evidence type="ECO:0000256" key="4">
    <source>
        <dbReference type="ARBA" id="ARBA00022806"/>
    </source>
</evidence>
<dbReference type="GO" id="GO:0005524">
    <property type="term" value="F:ATP binding"/>
    <property type="evidence" value="ECO:0007669"/>
    <property type="project" value="UniProtKB-KW"/>
</dbReference>
<dbReference type="PROSITE" id="PS00039">
    <property type="entry name" value="DEAD_ATP_HELICASE"/>
    <property type="match status" value="1"/>
</dbReference>
<dbReference type="CDD" id="cd18787">
    <property type="entry name" value="SF2_C_DEAD"/>
    <property type="match status" value="1"/>
</dbReference>
<comment type="similarity">
    <text evidence="7">Belongs to the DEAD box helicase family.</text>
</comment>
<accession>A0A7S2UVW1</accession>
<evidence type="ECO:0000259" key="10">
    <source>
        <dbReference type="PROSITE" id="PS51194"/>
    </source>
</evidence>
<evidence type="ECO:0000256" key="6">
    <source>
        <dbReference type="PROSITE-ProRule" id="PRU00552"/>
    </source>
</evidence>
<proteinExistence type="inferred from homology"/>
<dbReference type="Pfam" id="PF00270">
    <property type="entry name" value="DEAD"/>
    <property type="match status" value="1"/>
</dbReference>
<dbReference type="GO" id="GO:0003676">
    <property type="term" value="F:nucleic acid binding"/>
    <property type="evidence" value="ECO:0007669"/>
    <property type="project" value="InterPro"/>
</dbReference>
<dbReference type="InterPro" id="IPR014001">
    <property type="entry name" value="Helicase_ATP-bd"/>
</dbReference>
<evidence type="ECO:0000256" key="7">
    <source>
        <dbReference type="RuleBase" id="RU000492"/>
    </source>
</evidence>
<evidence type="ECO:0000256" key="8">
    <source>
        <dbReference type="SAM" id="MobiDB-lite"/>
    </source>
</evidence>
<feature type="compositionally biased region" description="Polar residues" evidence="8">
    <location>
        <begin position="76"/>
        <end position="87"/>
    </location>
</feature>
<keyword evidence="2 7" id="KW-0547">Nucleotide-binding</keyword>
<dbReference type="SMART" id="SM00490">
    <property type="entry name" value="HELICc"/>
    <property type="match status" value="1"/>
</dbReference>